<evidence type="ECO:0000313" key="13">
    <source>
        <dbReference type="EMBL" id="EPQ65894.1"/>
    </source>
</evidence>
<dbReference type="Gene3D" id="3.10.290.10">
    <property type="entry name" value="RNA-binding S4 domain"/>
    <property type="match status" value="1"/>
</dbReference>
<evidence type="ECO:0000256" key="4">
    <source>
        <dbReference type="ARBA" id="ARBA00022730"/>
    </source>
</evidence>
<keyword evidence="4" id="KW-0699">rRNA-binding</keyword>
<dbReference type="GO" id="GO:0042274">
    <property type="term" value="P:ribosomal small subunit biogenesis"/>
    <property type="evidence" value="ECO:0007669"/>
    <property type="project" value="EnsemblFungi"/>
</dbReference>
<sequence>MVRKLKHHEQKLLRKVDFTTYKGDNNHRDSAVIRRYNIQKPADYMKYNRLCGSLKQLAHRLAALPPDSEFRRRHEEAVLSKLHDIGVLPSNASLARLSEVEKNVSVSAFCRRRLPVIMTRLRMAETVQAATKMIEQGHVRVGTEPITDTAFLVTRSMEDFVTWVDSSKIKRSILKYRDKLDDFDLL</sequence>
<comment type="similarity">
    <text evidence="2">Belongs to the universal ribosomal protein uS4 family.</text>
</comment>
<evidence type="ECO:0000259" key="11">
    <source>
        <dbReference type="SMART" id="SM00363"/>
    </source>
</evidence>
<dbReference type="GO" id="GO:0034457">
    <property type="term" value="C:Mpp10 complex"/>
    <property type="evidence" value="ECO:0007669"/>
    <property type="project" value="EnsemblFungi"/>
</dbReference>
<dbReference type="CDD" id="cd00165">
    <property type="entry name" value="S4"/>
    <property type="match status" value="1"/>
</dbReference>
<evidence type="ECO:0000256" key="2">
    <source>
        <dbReference type="ARBA" id="ARBA00007465"/>
    </source>
</evidence>
<reference evidence="13" key="2">
    <citation type="submission" date="2013-01" db="EMBL/GenBank/DDBJ databases">
        <title>The wheat powdery mildew genome reveals unique evolution of an obligate biotroph.</title>
        <authorList>
            <person name="Oberhaensli S."/>
            <person name="Wicker T."/>
            <person name="Keller B."/>
        </authorList>
    </citation>
    <scope>NUCLEOTIDE SEQUENCE</scope>
    <source>
        <strain evidence="13">96224</strain>
    </source>
</reference>
<evidence type="ECO:0000259" key="12">
    <source>
        <dbReference type="SMART" id="SM01390"/>
    </source>
</evidence>
<reference evidence="14" key="3">
    <citation type="submission" date="2018-07" db="EMBL/GenBank/DDBJ databases">
        <authorList>
            <person name="Quirk P.G."/>
            <person name="Krulwich T.A."/>
        </authorList>
    </citation>
    <scope>NUCLEOTIDE SEQUENCE</scope>
    <source>
        <strain evidence="14">96224</strain>
    </source>
</reference>
<dbReference type="PROSITE" id="PS50889">
    <property type="entry name" value="S4"/>
    <property type="match status" value="1"/>
</dbReference>
<dbReference type="OrthoDB" id="10248812at2759"/>
<dbReference type="GO" id="GO:0140691">
    <property type="term" value="F:RNA folding chaperone"/>
    <property type="evidence" value="ECO:0007669"/>
    <property type="project" value="EnsemblFungi"/>
</dbReference>
<dbReference type="Pfam" id="PF00163">
    <property type="entry name" value="Ribosomal_S4"/>
    <property type="match status" value="1"/>
</dbReference>
<evidence type="ECO:0000313" key="15">
    <source>
        <dbReference type="Proteomes" id="UP000053110"/>
    </source>
</evidence>
<organism evidence="14">
    <name type="scientific">Blumeria graminis f. sp. tritici 96224</name>
    <dbReference type="NCBI Taxonomy" id="1268274"/>
    <lineage>
        <taxon>Eukaryota</taxon>
        <taxon>Fungi</taxon>
        <taxon>Dikarya</taxon>
        <taxon>Ascomycota</taxon>
        <taxon>Pezizomycotina</taxon>
        <taxon>Leotiomycetes</taxon>
        <taxon>Erysiphales</taxon>
        <taxon>Erysiphaceae</taxon>
        <taxon>Blumeria</taxon>
    </lineage>
</organism>
<keyword evidence="5 10" id="KW-0694">RNA-binding</keyword>
<dbReference type="InterPro" id="IPR001912">
    <property type="entry name" value="Ribosomal_uS4_N"/>
</dbReference>
<gene>
    <name evidence="13" type="ORF">BGT96224_A20106</name>
    <name evidence="14" type="ORF">BGT96224V2_LOCUS2330</name>
</gene>
<keyword evidence="3" id="KW-0690">Ribosome biogenesis</keyword>
<evidence type="ECO:0000256" key="5">
    <source>
        <dbReference type="ARBA" id="ARBA00022884"/>
    </source>
</evidence>
<evidence type="ECO:0000256" key="10">
    <source>
        <dbReference type="PROSITE-ProRule" id="PRU00182"/>
    </source>
</evidence>
<proteinExistence type="inferred from homology"/>
<keyword evidence="6" id="KW-0539">Nucleus</keyword>
<feature type="domain" description="Small ribosomal subunit protein uS4 N-terminal" evidence="12">
    <location>
        <begin position="4"/>
        <end position="111"/>
    </location>
</feature>
<evidence type="ECO:0000313" key="14">
    <source>
        <dbReference type="EMBL" id="SUZ09151.1"/>
    </source>
</evidence>
<dbReference type="PANTHER" id="PTHR11831">
    <property type="entry name" value="30S 40S RIBOSOMAL PROTEIN"/>
    <property type="match status" value="1"/>
</dbReference>
<feature type="non-terminal residue" evidence="14">
    <location>
        <position position="186"/>
    </location>
</feature>
<evidence type="ECO:0000256" key="6">
    <source>
        <dbReference type="ARBA" id="ARBA00023242"/>
    </source>
</evidence>
<evidence type="ECO:0000256" key="1">
    <source>
        <dbReference type="ARBA" id="ARBA00004604"/>
    </source>
</evidence>
<dbReference type="SMART" id="SM01390">
    <property type="entry name" value="Ribosomal_S4"/>
    <property type="match status" value="1"/>
</dbReference>
<keyword evidence="7" id="KW-0687">Ribonucleoprotein</keyword>
<evidence type="ECO:0000256" key="8">
    <source>
        <dbReference type="ARBA" id="ARBA00069727"/>
    </source>
</evidence>
<dbReference type="GO" id="GO:0032040">
    <property type="term" value="C:small-subunit processome"/>
    <property type="evidence" value="ECO:0007669"/>
    <property type="project" value="EnsemblFungi"/>
</dbReference>
<dbReference type="Proteomes" id="UP000053110">
    <property type="component" value="Unassembled WGS sequence"/>
</dbReference>
<dbReference type="InterPro" id="IPR002942">
    <property type="entry name" value="S4_RNA-bd"/>
</dbReference>
<dbReference type="GO" id="GO:0030515">
    <property type="term" value="F:snoRNA binding"/>
    <property type="evidence" value="ECO:0007669"/>
    <property type="project" value="EnsemblFungi"/>
</dbReference>
<dbReference type="GO" id="GO:0006364">
    <property type="term" value="P:rRNA processing"/>
    <property type="evidence" value="ECO:0007669"/>
    <property type="project" value="EnsemblFungi"/>
</dbReference>
<feature type="domain" description="RNA-binding S4" evidence="11">
    <location>
        <begin position="112"/>
        <end position="178"/>
    </location>
</feature>
<name>A0A061HPL1_BLUGR</name>
<dbReference type="SUPFAM" id="SSF55174">
    <property type="entry name" value="Alpha-L RNA-binding motif"/>
    <property type="match status" value="1"/>
</dbReference>
<dbReference type="PANTHER" id="PTHR11831:SF1">
    <property type="entry name" value="U3 SMALL NUCLEOLAR RIBONUCLEOPROTEIN PROTEIN IMP3"/>
    <property type="match status" value="1"/>
</dbReference>
<dbReference type="EMBL" id="UIGY01000042">
    <property type="protein sequence ID" value="SUZ09151.1"/>
    <property type="molecule type" value="Genomic_DNA"/>
</dbReference>
<evidence type="ECO:0000256" key="9">
    <source>
        <dbReference type="ARBA" id="ARBA00072223"/>
    </source>
</evidence>
<dbReference type="Pfam" id="PF01479">
    <property type="entry name" value="S4"/>
    <property type="match status" value="1"/>
</dbReference>
<accession>A0A061HPL1</accession>
<dbReference type="FunFam" id="3.10.290.10:FF:000006">
    <property type="entry name" value="U3 small nucleolar ribonucleoprotein IMP3"/>
    <property type="match status" value="1"/>
</dbReference>
<dbReference type="HOGENOM" id="CLU_097281_0_0_1"/>
<evidence type="ECO:0000256" key="7">
    <source>
        <dbReference type="ARBA" id="ARBA00023274"/>
    </source>
</evidence>
<dbReference type="SMART" id="SM00363">
    <property type="entry name" value="S4"/>
    <property type="match status" value="1"/>
</dbReference>
<dbReference type="GO" id="GO:0019843">
    <property type="term" value="F:rRNA binding"/>
    <property type="evidence" value="ECO:0007669"/>
    <property type="project" value="UniProtKB-KW"/>
</dbReference>
<dbReference type="InterPro" id="IPR022801">
    <property type="entry name" value="Ribosomal_uS4"/>
</dbReference>
<dbReference type="InterPro" id="IPR036986">
    <property type="entry name" value="S4_RNA-bd_sf"/>
</dbReference>
<dbReference type="AlphaFoldDB" id="A0A061HPL1"/>
<dbReference type="EMBL" id="KE375015">
    <property type="protein sequence ID" value="EPQ65894.1"/>
    <property type="molecule type" value="Genomic_DNA"/>
</dbReference>
<protein>
    <recommendedName>
        <fullName evidence="8">U3 small nucleolar ribonucleoprotein protein IMP3</fullName>
    </recommendedName>
    <alternativeName>
        <fullName evidence="9">U3 small nucleolar ribonucleoprotein protein imp3</fullName>
    </alternativeName>
</protein>
<reference evidence="15" key="1">
    <citation type="journal article" date="2013" name="Nat. Genet.">
        <title>The wheat powdery mildew genome shows the unique evolution of an obligate biotroph.</title>
        <authorList>
            <person name="Wicker T."/>
            <person name="Oberhaensli S."/>
            <person name="Parlange F."/>
            <person name="Buchmann J.P."/>
            <person name="Shatalina M."/>
            <person name="Roffler S."/>
            <person name="Ben-David R."/>
            <person name="Dolezel J."/>
            <person name="Simkova H."/>
            <person name="Schulze-Lefert P."/>
            <person name="Spanu P.D."/>
            <person name="Bruggmann R."/>
            <person name="Amselem J."/>
            <person name="Quesneville H."/>
            <person name="Ver Loren van Themaat E."/>
            <person name="Paape T."/>
            <person name="Shimizu K.K."/>
            <person name="Keller B."/>
        </authorList>
    </citation>
    <scope>NUCLEOTIDE SEQUENCE [LARGE SCALE GENOMIC DNA]</scope>
    <source>
        <strain evidence="15">96224</strain>
    </source>
</reference>
<evidence type="ECO:0000256" key="3">
    <source>
        <dbReference type="ARBA" id="ARBA00022517"/>
    </source>
</evidence>
<comment type="subcellular location">
    <subcellularLocation>
        <location evidence="1">Nucleus</location>
        <location evidence="1">Nucleolus</location>
    </subcellularLocation>
</comment>